<dbReference type="PROSITE" id="PS50893">
    <property type="entry name" value="ABC_TRANSPORTER_2"/>
    <property type="match status" value="1"/>
</dbReference>
<keyword evidence="7 11" id="KW-0472">Membrane</keyword>
<evidence type="ECO:0000256" key="1">
    <source>
        <dbReference type="ARBA" id="ARBA00004448"/>
    </source>
</evidence>
<dbReference type="GO" id="GO:0006879">
    <property type="term" value="P:intracellular iron ion homeostasis"/>
    <property type="evidence" value="ECO:0007669"/>
    <property type="project" value="TreeGrafter"/>
</dbReference>
<accession>A0A0P4W1W0</accession>
<dbReference type="InterPro" id="IPR027417">
    <property type="entry name" value="P-loop_NTPase"/>
</dbReference>
<evidence type="ECO:0000256" key="3">
    <source>
        <dbReference type="ARBA" id="ARBA00022692"/>
    </source>
</evidence>
<evidence type="ECO:0000256" key="8">
    <source>
        <dbReference type="ARBA" id="ARBA00041016"/>
    </source>
</evidence>
<keyword evidence="3 11" id="KW-0812">Transmembrane</keyword>
<dbReference type="GO" id="GO:0016887">
    <property type="term" value="F:ATP hydrolysis activity"/>
    <property type="evidence" value="ECO:0007669"/>
    <property type="project" value="InterPro"/>
</dbReference>
<dbReference type="Pfam" id="PF00664">
    <property type="entry name" value="ABC_membrane"/>
    <property type="match status" value="1"/>
</dbReference>
<comment type="subcellular location">
    <subcellularLocation>
        <location evidence="1">Mitochondrion inner membrane</location>
        <topology evidence="1">Multi-pass membrane protein</topology>
    </subcellularLocation>
</comment>
<dbReference type="EMBL" id="GDRN01099184">
    <property type="protein sequence ID" value="JAI58819.1"/>
    <property type="molecule type" value="Transcribed_RNA"/>
</dbReference>
<evidence type="ECO:0000259" key="12">
    <source>
        <dbReference type="PROSITE" id="PS50893"/>
    </source>
</evidence>
<dbReference type="SUPFAM" id="SSF90123">
    <property type="entry name" value="ABC transporter transmembrane region"/>
    <property type="match status" value="1"/>
</dbReference>
<dbReference type="InterPro" id="IPR036640">
    <property type="entry name" value="ABC1_TM_sf"/>
</dbReference>
<keyword evidence="4" id="KW-0547">Nucleotide-binding</keyword>
<evidence type="ECO:0000313" key="14">
    <source>
        <dbReference type="EMBL" id="JAI58819.1"/>
    </source>
</evidence>
<evidence type="ECO:0000256" key="4">
    <source>
        <dbReference type="ARBA" id="ARBA00022741"/>
    </source>
</evidence>
<dbReference type="InterPro" id="IPR003593">
    <property type="entry name" value="AAA+_ATPase"/>
</dbReference>
<feature type="transmembrane region" description="Helical" evidence="11">
    <location>
        <begin position="254"/>
        <end position="281"/>
    </location>
</feature>
<keyword evidence="2" id="KW-0813">Transport</keyword>
<feature type="domain" description="ABC transporter" evidence="12">
    <location>
        <begin position="466"/>
        <end position="700"/>
    </location>
</feature>
<evidence type="ECO:0000256" key="5">
    <source>
        <dbReference type="ARBA" id="ARBA00022840"/>
    </source>
</evidence>
<dbReference type="GO" id="GO:0005524">
    <property type="term" value="F:ATP binding"/>
    <property type="evidence" value="ECO:0007669"/>
    <property type="project" value="UniProtKB-KW"/>
</dbReference>
<reference evidence="14" key="1">
    <citation type="submission" date="2015-09" db="EMBL/GenBank/DDBJ databases">
        <title>Scylla olivacea transcriptome.</title>
        <authorList>
            <person name="Ikhwanuddin M."/>
        </authorList>
    </citation>
    <scope>NUCLEOTIDE SEQUENCE</scope>
</reference>
<feature type="transmembrane region" description="Helical" evidence="11">
    <location>
        <begin position="287"/>
        <end position="308"/>
    </location>
</feature>
<evidence type="ECO:0000256" key="10">
    <source>
        <dbReference type="ARBA" id="ARBA00048046"/>
    </source>
</evidence>
<keyword evidence="6 11" id="KW-1133">Transmembrane helix</keyword>
<dbReference type="Pfam" id="PF00005">
    <property type="entry name" value="ABC_tran"/>
    <property type="match status" value="1"/>
</dbReference>
<dbReference type="SUPFAM" id="SSF52540">
    <property type="entry name" value="P-loop containing nucleoside triphosphate hydrolases"/>
    <property type="match status" value="1"/>
</dbReference>
<dbReference type="GO" id="GO:0140359">
    <property type="term" value="F:ABC-type transporter activity"/>
    <property type="evidence" value="ECO:0007669"/>
    <property type="project" value="InterPro"/>
</dbReference>
<dbReference type="InterPro" id="IPR017871">
    <property type="entry name" value="ABC_transporter-like_CS"/>
</dbReference>
<evidence type="ECO:0000256" key="6">
    <source>
        <dbReference type="ARBA" id="ARBA00022989"/>
    </source>
</evidence>
<dbReference type="FunFam" id="3.40.50.300:FF:000186">
    <property type="entry name" value="ATP-binding cassette sub-family B member 7, mitochondrial"/>
    <property type="match status" value="1"/>
</dbReference>
<evidence type="ECO:0000256" key="9">
    <source>
        <dbReference type="ARBA" id="ARBA00042945"/>
    </source>
</evidence>
<dbReference type="GO" id="GO:0005743">
    <property type="term" value="C:mitochondrial inner membrane"/>
    <property type="evidence" value="ECO:0007669"/>
    <property type="project" value="UniProtKB-SubCell"/>
</dbReference>
<dbReference type="SMART" id="SM00382">
    <property type="entry name" value="AAA"/>
    <property type="match status" value="1"/>
</dbReference>
<protein>
    <recommendedName>
        <fullName evidence="8">Iron-sulfur clusters transporter ABCB7, mitochondrial</fullName>
    </recommendedName>
    <alternativeName>
        <fullName evidence="9">ATP-binding cassette sub-family B member 7, mitochondrial</fullName>
    </alternativeName>
</protein>
<proteinExistence type="predicted"/>
<dbReference type="InterPro" id="IPR039421">
    <property type="entry name" value="Type_1_exporter"/>
</dbReference>
<dbReference type="AlphaFoldDB" id="A0A0P4W1W0"/>
<dbReference type="PROSITE" id="PS50929">
    <property type="entry name" value="ABC_TM1F"/>
    <property type="match status" value="1"/>
</dbReference>
<dbReference type="PROSITE" id="PS00211">
    <property type="entry name" value="ABC_TRANSPORTER_1"/>
    <property type="match status" value="1"/>
</dbReference>
<dbReference type="InterPro" id="IPR003439">
    <property type="entry name" value="ABC_transporter-like_ATP-bd"/>
</dbReference>
<evidence type="ECO:0000256" key="11">
    <source>
        <dbReference type="SAM" id="Phobius"/>
    </source>
</evidence>
<dbReference type="PANTHER" id="PTHR24221:SF402">
    <property type="entry name" value="IRON-SULFUR CLUSTERS TRANSPORTER ABCB7, MITOCHONDRIAL"/>
    <property type="match status" value="1"/>
</dbReference>
<keyword evidence="5" id="KW-0067">ATP-binding</keyword>
<dbReference type="Gene3D" id="1.20.1560.10">
    <property type="entry name" value="ABC transporter type 1, transmembrane domain"/>
    <property type="match status" value="1"/>
</dbReference>
<dbReference type="PANTHER" id="PTHR24221">
    <property type="entry name" value="ATP-BINDING CASSETTE SUB-FAMILY B"/>
    <property type="match status" value="1"/>
</dbReference>
<dbReference type="InterPro" id="IPR011527">
    <property type="entry name" value="ABC1_TM_dom"/>
</dbReference>
<feature type="domain" description="ABC transmembrane type-1" evidence="13">
    <location>
        <begin position="137"/>
        <end position="430"/>
    </location>
</feature>
<comment type="catalytic activity">
    <reaction evidence="10">
        <text>(glutathione)4[2Fe(III)-2S] cluster(in) + ATP + H2O = (glutathione)4[2Fe(III)-2S] cluster(out) + ADP + phosphate + H(+)</text>
        <dbReference type="Rhea" id="RHEA:67028"/>
        <dbReference type="ChEBI" id="CHEBI:15377"/>
        <dbReference type="ChEBI" id="CHEBI:15378"/>
        <dbReference type="ChEBI" id="CHEBI:30616"/>
        <dbReference type="ChEBI" id="CHEBI:43474"/>
        <dbReference type="ChEBI" id="CHEBI:167627"/>
        <dbReference type="ChEBI" id="CHEBI:456216"/>
    </reaction>
    <physiologicalReaction direction="left-to-right" evidence="10">
        <dbReference type="Rhea" id="RHEA:67029"/>
    </physiologicalReaction>
</comment>
<dbReference type="CDD" id="cd18582">
    <property type="entry name" value="ABC_6TM_ATM1_ABCB7"/>
    <property type="match status" value="1"/>
</dbReference>
<evidence type="ECO:0000256" key="7">
    <source>
        <dbReference type="ARBA" id="ARBA00023136"/>
    </source>
</evidence>
<sequence>MAARLAGAGQHSRNNLARTCVLRGIFKSFTTHGINKELEHTARRIITPSSFTIQNKVGLSTAQWGRHPGPLGGRFQPGKLHQRLGVRNCFHPGASALSRDYVGVSTKDVTGREMLRALATYVWPKGNTRVKARVTTALGLLVGAKILNVQVPFIFKDAVNYLNEHTGDLLALSDPASTVATTAFSLMIAYGIARTGAAGFNELRNAVFAKVAQDSIRKIAKNVFLHLHNLDLNFHLSRQTGALSKAIDRGSRGINFVMSALVFNVVPTIFEVSLVAGILAYKCGWEFAGVTVGCIGAYAAFTLGITQWRTKFRVDMNKAENEAGNRAIDSLINYETVKYFNNEQFEADQYDKYLKKYELASLKTSTSLALLNWGQNAIFSMGLSAMMILATREIIAGNLTVGDLVMVNGLLFQLSLPLNFLGSVYREVRQALIDMQTMFTLLQQAPTITNAENARQLQVSPHQAAITFNNVHFEYNAGFPIFKDLSFTVPTGKKIAIVGGSGSGKSTIVRLLYRFYEPQKGSITINDQDIALVDVESLRKAIAVVPQDCVLFHDTIEYNLHYGDLTKDVAEVQRVARLTQLHDAISSWAKGYRTQVGERGLKLSGGEKQRVAIARAILKDAPILIFDEATSSLDSITEQGIMDALKCATEGRTSICIAHRLSTVVDADEILVLHEGQLAEQGSHEELLARGGYYTLLWNSQHLVQ</sequence>
<evidence type="ECO:0000259" key="13">
    <source>
        <dbReference type="PROSITE" id="PS50929"/>
    </source>
</evidence>
<name>A0A0P4W1W0_SCYOL</name>
<organism evidence="14">
    <name type="scientific">Scylla olivacea</name>
    <name type="common">Orange mud crab</name>
    <name type="synonym">Cancer olivacea</name>
    <dbReference type="NCBI Taxonomy" id="85551"/>
    <lineage>
        <taxon>Eukaryota</taxon>
        <taxon>Metazoa</taxon>
        <taxon>Ecdysozoa</taxon>
        <taxon>Arthropoda</taxon>
        <taxon>Crustacea</taxon>
        <taxon>Multicrustacea</taxon>
        <taxon>Malacostraca</taxon>
        <taxon>Eumalacostraca</taxon>
        <taxon>Eucarida</taxon>
        <taxon>Decapoda</taxon>
        <taxon>Pleocyemata</taxon>
        <taxon>Brachyura</taxon>
        <taxon>Eubrachyura</taxon>
        <taxon>Portunoidea</taxon>
        <taxon>Portunidae</taxon>
        <taxon>Portuninae</taxon>
        <taxon>Scylla</taxon>
    </lineage>
</organism>
<dbReference type="Gene3D" id="3.40.50.300">
    <property type="entry name" value="P-loop containing nucleotide triphosphate hydrolases"/>
    <property type="match status" value="1"/>
</dbReference>
<evidence type="ECO:0000256" key="2">
    <source>
        <dbReference type="ARBA" id="ARBA00022448"/>
    </source>
</evidence>
<dbReference type="FunFam" id="1.20.1560.10:FF:000004">
    <property type="entry name" value="ATP-binding cassette sub-family B member 7"/>
    <property type="match status" value="1"/>
</dbReference>